<evidence type="ECO:0000256" key="1">
    <source>
        <dbReference type="SAM" id="MobiDB-lite"/>
    </source>
</evidence>
<evidence type="ECO:0000259" key="2">
    <source>
        <dbReference type="Pfam" id="PF09747"/>
    </source>
</evidence>
<name>A0A5E4R525_9NEOP</name>
<evidence type="ECO:0000313" key="4">
    <source>
        <dbReference type="Proteomes" id="UP000324832"/>
    </source>
</evidence>
<feature type="domain" description="CCD97-like C-terminal" evidence="2">
    <location>
        <begin position="322"/>
        <end position="501"/>
    </location>
</feature>
<dbReference type="InterPro" id="IPR040233">
    <property type="entry name" value="CCD97-like_C"/>
</dbReference>
<keyword evidence="4" id="KW-1185">Reference proteome</keyword>
<dbReference type="PANTHER" id="PTHR31840">
    <property type="entry name" value="COILED-COIL DOMAIN-CONTAINING PROTEIN 97"/>
    <property type="match status" value="1"/>
</dbReference>
<dbReference type="Pfam" id="PF09747">
    <property type="entry name" value="CCD97-like_C"/>
    <property type="match status" value="1"/>
</dbReference>
<organism evidence="3 4">
    <name type="scientific">Leptidea sinapis</name>
    <dbReference type="NCBI Taxonomy" id="189913"/>
    <lineage>
        <taxon>Eukaryota</taxon>
        <taxon>Metazoa</taxon>
        <taxon>Ecdysozoa</taxon>
        <taxon>Arthropoda</taxon>
        <taxon>Hexapoda</taxon>
        <taxon>Insecta</taxon>
        <taxon>Pterygota</taxon>
        <taxon>Neoptera</taxon>
        <taxon>Endopterygota</taxon>
        <taxon>Lepidoptera</taxon>
        <taxon>Glossata</taxon>
        <taxon>Ditrysia</taxon>
        <taxon>Papilionoidea</taxon>
        <taxon>Pieridae</taxon>
        <taxon>Dismorphiinae</taxon>
        <taxon>Leptidea</taxon>
    </lineage>
</organism>
<feature type="compositionally biased region" description="Polar residues" evidence="1">
    <location>
        <begin position="408"/>
        <end position="421"/>
    </location>
</feature>
<gene>
    <name evidence="3" type="ORF">LSINAPIS_LOCUS14315</name>
</gene>
<dbReference type="AlphaFoldDB" id="A0A5E4R525"/>
<accession>A0A5E4R525</accession>
<proteinExistence type="predicted"/>
<dbReference type="PANTHER" id="PTHR31840:SF1">
    <property type="entry name" value="COILED-COIL DOMAIN-CONTAINING PROTEIN 97"/>
    <property type="match status" value="1"/>
</dbReference>
<reference evidence="3 4" key="1">
    <citation type="submission" date="2017-07" db="EMBL/GenBank/DDBJ databases">
        <authorList>
            <person name="Talla V."/>
            <person name="Backstrom N."/>
        </authorList>
    </citation>
    <scope>NUCLEOTIDE SEQUENCE [LARGE SCALE GENOMIC DNA]</scope>
</reference>
<evidence type="ECO:0000313" key="3">
    <source>
        <dbReference type="EMBL" id="VVD04603.1"/>
    </source>
</evidence>
<protein>
    <recommendedName>
        <fullName evidence="2">CCD97-like C-terminal domain-containing protein</fullName>
    </recommendedName>
</protein>
<dbReference type="Proteomes" id="UP000324832">
    <property type="component" value="Unassembled WGS sequence"/>
</dbReference>
<feature type="region of interest" description="Disordered" evidence="1">
    <location>
        <begin position="408"/>
        <end position="429"/>
    </location>
</feature>
<dbReference type="EMBL" id="FZQP02006871">
    <property type="protein sequence ID" value="VVD04603.1"/>
    <property type="molecule type" value="Genomic_DNA"/>
</dbReference>
<dbReference type="InterPro" id="IPR018613">
    <property type="entry name" value="Ccdc97-like"/>
</dbReference>
<sequence>MTIDTVRNDPTERRYIPMTHQPTAPMDIASCNIQCILLESKYNTVRTREVSGRVGHQDPGRVAQQAQDTALHDVLGNPRVQTRQDIVQQIHCSRHNTARARAIRARCPPLRVQPPSPTYALYPNTFSSSVKDRLRNRVKKYNAWQHKVAILNAGGAPITIVLLSSMIFNKATAPHNNNGNNGPLELCPKRCFNANTYPKCTSHKAMEAANNITMDLIDEDDDNFDPIHDIIDFLVRSAKISFKNSHTNEKDLKTVEKASYAFGMYQKSPLQFLLQFGKYFSRNHLTYFESSFHYKADKEFRDCVNHLKVYHSEEIKNKRVRNRRYKALKKLQDESDYFSEKQMMFRNPLLYEQLIGQYLTDDEIQERDAVDNDNLTLLTLILDTVDRNEMREIKNKQILVEESVNKSNDGQQTVGRSTTNKHWGDFDVPDTIESTQETRKQTMIGANERNLLREEFLNEMYNSFIDGRDFEFDYSTIDNNEDYDDLEQISQDAQDRYFDSEPNDSETLEQHMALVHEYGTQADKQDNGDDPLDTFMNHITKINNR</sequence>